<proteinExistence type="predicted"/>
<gene>
    <name evidence="1" type="ordered locus">SGRA_3028</name>
</gene>
<dbReference type="EMBL" id="CP002831">
    <property type="protein sequence ID" value="AFC25756.1"/>
    <property type="molecule type" value="Genomic_DNA"/>
</dbReference>
<evidence type="ECO:0000313" key="2">
    <source>
        <dbReference type="Proteomes" id="UP000007519"/>
    </source>
</evidence>
<name>H6KZI0_SAPGL</name>
<dbReference type="KEGG" id="sgn:SGRA_3028"/>
<protein>
    <submittedName>
        <fullName evidence="1">Uncharacterized protein</fullName>
    </submittedName>
</protein>
<reference evidence="1 2" key="1">
    <citation type="journal article" date="2012" name="Stand. Genomic Sci.">
        <title>Complete genome sequencing and analysis of Saprospira grandis str. Lewin, a predatory marine bacterium.</title>
        <authorList>
            <person name="Saw J.H."/>
            <person name="Yuryev A."/>
            <person name="Kanbe M."/>
            <person name="Hou S."/>
            <person name="Young A.G."/>
            <person name="Aizawa S."/>
            <person name="Alam M."/>
        </authorList>
    </citation>
    <scope>NUCLEOTIDE SEQUENCE [LARGE SCALE GENOMIC DNA]</scope>
    <source>
        <strain evidence="1 2">Lewin</strain>
    </source>
</reference>
<dbReference type="Proteomes" id="UP000007519">
    <property type="component" value="Chromosome"/>
</dbReference>
<dbReference type="AlphaFoldDB" id="H6KZI0"/>
<organism evidence="1 2">
    <name type="scientific">Saprospira grandis (strain Lewin)</name>
    <dbReference type="NCBI Taxonomy" id="984262"/>
    <lineage>
        <taxon>Bacteria</taxon>
        <taxon>Pseudomonadati</taxon>
        <taxon>Bacteroidota</taxon>
        <taxon>Saprospiria</taxon>
        <taxon>Saprospirales</taxon>
        <taxon>Saprospiraceae</taxon>
        <taxon>Saprospira</taxon>
    </lineage>
</organism>
<evidence type="ECO:0000313" key="1">
    <source>
        <dbReference type="EMBL" id="AFC25756.1"/>
    </source>
</evidence>
<sequence>MAFAIWPSAKAGKLPILDHKKAPLPSFGQKRTIKKPKNYL</sequence>
<keyword evidence="2" id="KW-1185">Reference proteome</keyword>
<dbReference type="HOGENOM" id="CLU_3296321_0_0_10"/>
<accession>H6KZI0</accession>